<dbReference type="Proteomes" id="UP001524586">
    <property type="component" value="Unassembled WGS sequence"/>
</dbReference>
<evidence type="ECO:0000256" key="1">
    <source>
        <dbReference type="SAM" id="Phobius"/>
    </source>
</evidence>
<reference evidence="2 3" key="1">
    <citation type="submission" date="2022-07" db="EMBL/GenBank/DDBJ databases">
        <title>Methylomonas rivi sp. nov., Methylomonas rosea sp. nov., Methylomonas aureus sp. nov. and Methylomonas subterranea sp. nov., four novel methanotrophs isolated from a freshwater creek and the deep terrestrial subsurface.</title>
        <authorList>
            <person name="Abin C."/>
            <person name="Sankaranarayanan K."/>
            <person name="Garner C."/>
            <person name="Sindelar R."/>
            <person name="Kotary K."/>
            <person name="Garner R."/>
            <person name="Barclay S."/>
            <person name="Lawson P."/>
            <person name="Krumholz L."/>
        </authorList>
    </citation>
    <scope>NUCLEOTIDE SEQUENCE [LARGE SCALE GENOMIC DNA]</scope>
    <source>
        <strain evidence="2 3">WSC-6</strain>
    </source>
</reference>
<name>A0ABT1UD23_9GAMM</name>
<comment type="caution">
    <text evidence="2">The sequence shown here is derived from an EMBL/GenBank/DDBJ whole genome shotgun (WGS) entry which is preliminary data.</text>
</comment>
<dbReference type="RefSeq" id="WP_256617370.1">
    <property type="nucleotide sequence ID" value="NZ_JANIBK010000291.1"/>
</dbReference>
<proteinExistence type="predicted"/>
<feature type="transmembrane region" description="Helical" evidence="1">
    <location>
        <begin position="12"/>
        <end position="32"/>
    </location>
</feature>
<keyword evidence="1" id="KW-1133">Transmembrane helix</keyword>
<sequence length="97" mass="10828">MTNNIAIAAEWLMAASVGIMLGCVYFGGLWLTIRQMPHSRQPGLAMLVSLLIRLALVALGLYLLADGHWQRYAAALAGLLIARWWWIRRIAPREAGR</sequence>
<dbReference type="InterPro" id="IPR017581">
    <property type="entry name" value="AtpR-like"/>
</dbReference>
<evidence type="ECO:0000313" key="3">
    <source>
        <dbReference type="Proteomes" id="UP001524586"/>
    </source>
</evidence>
<dbReference type="Pfam" id="PF12966">
    <property type="entry name" value="AtpR"/>
    <property type="match status" value="1"/>
</dbReference>
<dbReference type="NCBIfam" id="TIGR03165">
    <property type="entry name" value="F1F0_chp_2"/>
    <property type="match status" value="1"/>
</dbReference>
<feature type="transmembrane region" description="Helical" evidence="1">
    <location>
        <begin position="44"/>
        <end position="63"/>
    </location>
</feature>
<accession>A0ABT1UD23</accession>
<organism evidence="2 3">
    <name type="scientific">Methylomonas rivi</name>
    <dbReference type="NCBI Taxonomy" id="2952226"/>
    <lineage>
        <taxon>Bacteria</taxon>
        <taxon>Pseudomonadati</taxon>
        <taxon>Pseudomonadota</taxon>
        <taxon>Gammaproteobacteria</taxon>
        <taxon>Methylococcales</taxon>
        <taxon>Methylococcaceae</taxon>
        <taxon>Methylomonas</taxon>
    </lineage>
</organism>
<dbReference type="EMBL" id="JANIBK010000291">
    <property type="protein sequence ID" value="MCQ8130986.1"/>
    <property type="molecule type" value="Genomic_DNA"/>
</dbReference>
<keyword evidence="3" id="KW-1185">Reference proteome</keyword>
<evidence type="ECO:0000313" key="2">
    <source>
        <dbReference type="EMBL" id="MCQ8130986.1"/>
    </source>
</evidence>
<keyword evidence="1" id="KW-0812">Transmembrane</keyword>
<keyword evidence="1" id="KW-0472">Membrane</keyword>
<gene>
    <name evidence="2" type="ORF">NP596_21205</name>
</gene>
<protein>
    <submittedName>
        <fullName evidence="2">ATP synthase subunit I</fullName>
    </submittedName>
</protein>